<proteinExistence type="inferred from homology"/>
<evidence type="ECO:0000313" key="3">
    <source>
        <dbReference type="EMBL" id="EWS80804.1"/>
    </source>
</evidence>
<comment type="similarity">
    <text evidence="1">Belongs to the ComF/GntX family.</text>
</comment>
<dbReference type="AlphaFoldDB" id="Z9JRH5"/>
<sequence>MDAREVVTRMLRDLCALVIPLECPCGQEGTLLCPSCRTLLQAGAQEVQSVCDALQIVAAARVRERSGAPPEPVGVDYRSPFPVLALGEYAGALQRLVVQWKNGGALLHTGALAQALAPVVRDIVGSEDPALYRLVPVPSRPGSRIRRGEDHMALLARALSRRTGVEVLTVRGSLSGSQAGKGARQRRRRTFRAAGAAAARDRGRDPARGPAPDHPRVILLDDVVTTGSTLRALHEGSPAGAAAVAAVVVASARWPAPVRL</sequence>
<dbReference type="STRING" id="396014.BF93_01615"/>
<evidence type="ECO:0000313" key="4">
    <source>
        <dbReference type="Proteomes" id="UP000023067"/>
    </source>
</evidence>
<evidence type="ECO:0000256" key="2">
    <source>
        <dbReference type="SAM" id="MobiDB-lite"/>
    </source>
</evidence>
<feature type="compositionally biased region" description="Basic and acidic residues" evidence="2">
    <location>
        <begin position="199"/>
        <end position="215"/>
    </location>
</feature>
<dbReference type="Proteomes" id="UP000023067">
    <property type="component" value="Unassembled WGS sequence"/>
</dbReference>
<dbReference type="SUPFAM" id="SSF53271">
    <property type="entry name" value="PRTase-like"/>
    <property type="match status" value="1"/>
</dbReference>
<dbReference type="eggNOG" id="COG1040">
    <property type="taxonomic scope" value="Bacteria"/>
</dbReference>
<name>Z9JRH5_9MICO</name>
<protein>
    <submittedName>
        <fullName evidence="3">Amidophosphoribosyltransferase</fullName>
    </submittedName>
</protein>
<dbReference type="EMBL" id="JDYK01000012">
    <property type="protein sequence ID" value="EWS80804.1"/>
    <property type="molecule type" value="Genomic_DNA"/>
</dbReference>
<accession>Z9JRH5</accession>
<keyword evidence="4" id="KW-1185">Reference proteome</keyword>
<gene>
    <name evidence="3" type="ORF">BF93_01615</name>
</gene>
<dbReference type="PATRIC" id="fig|396014.3.peg.2363"/>
<dbReference type="InterPro" id="IPR051910">
    <property type="entry name" value="ComF/GntX_DNA_util-trans"/>
</dbReference>
<dbReference type="PANTHER" id="PTHR47505:SF1">
    <property type="entry name" value="DNA UTILIZATION PROTEIN YHGH"/>
    <property type="match status" value="1"/>
</dbReference>
<dbReference type="PANTHER" id="PTHR47505">
    <property type="entry name" value="DNA UTILIZATION PROTEIN YHGH"/>
    <property type="match status" value="1"/>
</dbReference>
<dbReference type="InterPro" id="IPR000836">
    <property type="entry name" value="PRTase_dom"/>
</dbReference>
<dbReference type="HOGENOM" id="CLU_054549_3_1_11"/>
<keyword evidence="3" id="KW-0808">Transferase</keyword>
<feature type="region of interest" description="Disordered" evidence="2">
    <location>
        <begin position="175"/>
        <end position="215"/>
    </location>
</feature>
<dbReference type="GO" id="GO:0016757">
    <property type="term" value="F:glycosyltransferase activity"/>
    <property type="evidence" value="ECO:0007669"/>
    <property type="project" value="UniProtKB-KW"/>
</dbReference>
<dbReference type="CDD" id="cd06223">
    <property type="entry name" value="PRTases_typeI"/>
    <property type="match status" value="1"/>
</dbReference>
<dbReference type="InterPro" id="IPR029057">
    <property type="entry name" value="PRTase-like"/>
</dbReference>
<reference evidence="3 4" key="1">
    <citation type="submission" date="2014-02" db="EMBL/GenBank/DDBJ databases">
        <title>Genome sequence of Brachybacterium phenoliresistens strain W13A50.</title>
        <authorList>
            <person name="Wang X."/>
        </authorList>
    </citation>
    <scope>NUCLEOTIDE SEQUENCE [LARGE SCALE GENOMIC DNA]</scope>
    <source>
        <strain evidence="3 4">W13A50</strain>
    </source>
</reference>
<evidence type="ECO:0000256" key="1">
    <source>
        <dbReference type="ARBA" id="ARBA00008007"/>
    </source>
</evidence>
<dbReference type="Gene3D" id="3.40.50.2020">
    <property type="match status" value="1"/>
</dbReference>
<keyword evidence="3" id="KW-0328">Glycosyltransferase</keyword>
<dbReference type="RefSeq" id="WP_232226357.1">
    <property type="nucleotide sequence ID" value="NZ_KK069996.1"/>
</dbReference>
<comment type="caution">
    <text evidence="3">The sequence shown here is derived from an EMBL/GenBank/DDBJ whole genome shotgun (WGS) entry which is preliminary data.</text>
</comment>
<organism evidence="3 4">
    <name type="scientific">Brachybacterium phenoliresistens</name>
    <dbReference type="NCBI Taxonomy" id="396014"/>
    <lineage>
        <taxon>Bacteria</taxon>
        <taxon>Bacillati</taxon>
        <taxon>Actinomycetota</taxon>
        <taxon>Actinomycetes</taxon>
        <taxon>Micrococcales</taxon>
        <taxon>Dermabacteraceae</taxon>
        <taxon>Brachybacterium</taxon>
    </lineage>
</organism>